<dbReference type="PANTHER" id="PTHR21011:SF1">
    <property type="entry name" value="SMALL RIBOSOMAL SUBUNIT PROTEIN BS6M"/>
    <property type="match status" value="1"/>
</dbReference>
<keyword evidence="5 8" id="KW-0687">Ribonucleoprotein</keyword>
<dbReference type="Proteomes" id="UP000016649">
    <property type="component" value="Unassembled WGS sequence"/>
</dbReference>
<dbReference type="GO" id="GO:0005840">
    <property type="term" value="C:ribosome"/>
    <property type="evidence" value="ECO:0007669"/>
    <property type="project" value="UniProtKB-KW"/>
</dbReference>
<keyword evidence="4 8" id="KW-0689">Ribosomal protein</keyword>
<dbReference type="InterPro" id="IPR014717">
    <property type="entry name" value="Transl_elong_EF1B/ribsomal_bS6"/>
</dbReference>
<dbReference type="Gene3D" id="3.30.70.60">
    <property type="match status" value="1"/>
</dbReference>
<reference evidence="9 10" key="1">
    <citation type="submission" date="2013-08" db="EMBL/GenBank/DDBJ databases">
        <authorList>
            <person name="Weinstock G."/>
            <person name="Sodergren E."/>
            <person name="Wylie T."/>
            <person name="Fulton L."/>
            <person name="Fulton R."/>
            <person name="Fronick C."/>
            <person name="O'Laughlin M."/>
            <person name="Godfrey J."/>
            <person name="Miner T."/>
            <person name="Herter B."/>
            <person name="Appelbaum E."/>
            <person name="Cordes M."/>
            <person name="Lek S."/>
            <person name="Wollam A."/>
            <person name="Pepin K.H."/>
            <person name="Palsikar V.B."/>
            <person name="Mitreva M."/>
            <person name="Wilson R.K."/>
        </authorList>
    </citation>
    <scope>NUCLEOTIDE SEQUENCE [LARGE SCALE GENOMIC DNA]</scope>
    <source>
        <strain evidence="9 10">ATCC 700332</strain>
    </source>
</reference>
<organism evidence="9 10">
    <name type="scientific">Treponema lecithinolyticum ATCC 700332</name>
    <dbReference type="NCBI Taxonomy" id="1321815"/>
    <lineage>
        <taxon>Bacteria</taxon>
        <taxon>Pseudomonadati</taxon>
        <taxon>Spirochaetota</taxon>
        <taxon>Spirochaetia</taxon>
        <taxon>Spirochaetales</taxon>
        <taxon>Treponemataceae</taxon>
        <taxon>Treponema</taxon>
    </lineage>
</organism>
<dbReference type="InterPro" id="IPR035980">
    <property type="entry name" value="Ribosomal_bS6_sf"/>
</dbReference>
<dbReference type="InterPro" id="IPR000529">
    <property type="entry name" value="Ribosomal_bS6"/>
</dbReference>
<evidence type="ECO:0000256" key="7">
    <source>
        <dbReference type="ARBA" id="ARBA00035294"/>
    </source>
</evidence>
<evidence type="ECO:0000256" key="4">
    <source>
        <dbReference type="ARBA" id="ARBA00022980"/>
    </source>
</evidence>
<evidence type="ECO:0000256" key="2">
    <source>
        <dbReference type="ARBA" id="ARBA00022730"/>
    </source>
</evidence>
<dbReference type="CDD" id="cd00473">
    <property type="entry name" value="bS6"/>
    <property type="match status" value="1"/>
</dbReference>
<comment type="similarity">
    <text evidence="1 8">Belongs to the bacterial ribosomal protein bS6 family.</text>
</comment>
<protein>
    <recommendedName>
        <fullName evidence="7 8">Small ribosomal subunit protein bS6</fullName>
    </recommendedName>
</protein>
<keyword evidence="3 8" id="KW-0694">RNA-binding</keyword>
<dbReference type="SUPFAM" id="SSF54995">
    <property type="entry name" value="Ribosomal protein S6"/>
    <property type="match status" value="1"/>
</dbReference>
<accession>A0ABN0NZD8</accession>
<sequence length="93" mass="10987">MRKYELMTIFPLEEELSKTALEAVRQTLASFGAEVESEEPFGDRDLAYEIKKRKKGRFILFNIKVNPAKILEIDRQFKLNTNLLKFMFVRVDE</sequence>
<evidence type="ECO:0000313" key="9">
    <source>
        <dbReference type="EMBL" id="ERJ93439.1"/>
    </source>
</evidence>
<dbReference type="PANTHER" id="PTHR21011">
    <property type="entry name" value="MITOCHONDRIAL 28S RIBOSOMAL PROTEIN S6"/>
    <property type="match status" value="1"/>
</dbReference>
<keyword evidence="10" id="KW-1185">Reference proteome</keyword>
<evidence type="ECO:0000256" key="3">
    <source>
        <dbReference type="ARBA" id="ARBA00022884"/>
    </source>
</evidence>
<gene>
    <name evidence="8" type="primary">rpsF</name>
    <name evidence="9" type="ORF">HMPREF9193_00908</name>
</gene>
<dbReference type="InterPro" id="IPR020814">
    <property type="entry name" value="Ribosomal_S6_plastid/chlpt"/>
</dbReference>
<dbReference type="RefSeq" id="WP_021687123.1">
    <property type="nucleotide sequence ID" value="NZ_KI260564.1"/>
</dbReference>
<proteinExistence type="inferred from homology"/>
<dbReference type="PROSITE" id="PS01048">
    <property type="entry name" value="RIBOSOMAL_S6"/>
    <property type="match status" value="1"/>
</dbReference>
<evidence type="ECO:0000313" key="10">
    <source>
        <dbReference type="Proteomes" id="UP000016649"/>
    </source>
</evidence>
<dbReference type="EMBL" id="AWVH01000025">
    <property type="protein sequence ID" value="ERJ93439.1"/>
    <property type="molecule type" value="Genomic_DNA"/>
</dbReference>
<comment type="caution">
    <text evidence="9">The sequence shown here is derived from an EMBL/GenBank/DDBJ whole genome shotgun (WGS) entry which is preliminary data.</text>
</comment>
<evidence type="ECO:0000256" key="8">
    <source>
        <dbReference type="HAMAP-Rule" id="MF_00360"/>
    </source>
</evidence>
<keyword evidence="2 8" id="KW-0699">rRNA-binding</keyword>
<name>A0ABN0NZD8_TRELE</name>
<dbReference type="NCBIfam" id="TIGR00166">
    <property type="entry name" value="S6"/>
    <property type="match status" value="1"/>
</dbReference>
<evidence type="ECO:0000256" key="1">
    <source>
        <dbReference type="ARBA" id="ARBA00009512"/>
    </source>
</evidence>
<dbReference type="HAMAP" id="MF_00360">
    <property type="entry name" value="Ribosomal_bS6"/>
    <property type="match status" value="1"/>
</dbReference>
<evidence type="ECO:0000256" key="6">
    <source>
        <dbReference type="ARBA" id="ARBA00035104"/>
    </source>
</evidence>
<evidence type="ECO:0000256" key="5">
    <source>
        <dbReference type="ARBA" id="ARBA00023274"/>
    </source>
</evidence>
<dbReference type="InterPro" id="IPR020815">
    <property type="entry name" value="Ribosomal_bS6_CS"/>
</dbReference>
<comment type="function">
    <text evidence="6 8">Binds together with bS18 to 16S ribosomal RNA.</text>
</comment>
<dbReference type="Pfam" id="PF01250">
    <property type="entry name" value="Ribosomal_S6"/>
    <property type="match status" value="1"/>
</dbReference>